<organism evidence="2 3">
    <name type="scientific">Mytilus galloprovincialis</name>
    <name type="common">Mediterranean mussel</name>
    <dbReference type="NCBI Taxonomy" id="29158"/>
    <lineage>
        <taxon>Eukaryota</taxon>
        <taxon>Metazoa</taxon>
        <taxon>Spiralia</taxon>
        <taxon>Lophotrochozoa</taxon>
        <taxon>Mollusca</taxon>
        <taxon>Bivalvia</taxon>
        <taxon>Autobranchia</taxon>
        <taxon>Pteriomorphia</taxon>
        <taxon>Mytilida</taxon>
        <taxon>Mytiloidea</taxon>
        <taxon>Mytilidae</taxon>
        <taxon>Mytilinae</taxon>
        <taxon>Mytilus</taxon>
    </lineage>
</organism>
<sequence>MKKLMIHINVETEYLQYLFFCTGLCEVNEHRTSFSNYTTPKIDVWHLQAVVKMKQDNYVLLSVLFCLVLVSTNKVKSIKIENLPQWQQVFINHTTWNGQYIYNKTSYACRMGIHSVDGKVTASLVDSATHIDMTGYSVFGKVIFNKTITYQSSERFSGSFQLAGHVQWVPSHKYWMYTANVTIPTDKPFTLFKFMSHTEKTTVEAESSRTTSIVLGVVFSLAILGVVLMAGSMIWSYRKGLLRHIPLSYRTFKNPKEERRASFDSREETVHI</sequence>
<dbReference type="Proteomes" id="UP000596742">
    <property type="component" value="Unassembled WGS sequence"/>
</dbReference>
<keyword evidence="1" id="KW-0812">Transmembrane</keyword>
<feature type="transmembrane region" description="Helical" evidence="1">
    <location>
        <begin position="213"/>
        <end position="235"/>
    </location>
</feature>
<dbReference type="OrthoDB" id="6141309at2759"/>
<keyword evidence="1" id="KW-1133">Transmembrane helix</keyword>
<protein>
    <submittedName>
        <fullName evidence="2">Uncharacterized protein</fullName>
    </submittedName>
</protein>
<keyword evidence="3" id="KW-1185">Reference proteome</keyword>
<reference evidence="2" key="1">
    <citation type="submission" date="2018-11" db="EMBL/GenBank/DDBJ databases">
        <authorList>
            <person name="Alioto T."/>
            <person name="Alioto T."/>
        </authorList>
    </citation>
    <scope>NUCLEOTIDE SEQUENCE</scope>
</reference>
<gene>
    <name evidence="2" type="ORF">MGAL_10B053253</name>
</gene>
<evidence type="ECO:0000313" key="2">
    <source>
        <dbReference type="EMBL" id="VDI02313.1"/>
    </source>
</evidence>
<dbReference type="EMBL" id="UYJE01001452">
    <property type="protein sequence ID" value="VDI02313.1"/>
    <property type="molecule type" value="Genomic_DNA"/>
</dbReference>
<accession>A0A8B6CA20</accession>
<comment type="caution">
    <text evidence="2">The sequence shown here is derived from an EMBL/GenBank/DDBJ whole genome shotgun (WGS) entry which is preliminary data.</text>
</comment>
<proteinExistence type="predicted"/>
<evidence type="ECO:0000256" key="1">
    <source>
        <dbReference type="SAM" id="Phobius"/>
    </source>
</evidence>
<evidence type="ECO:0000313" key="3">
    <source>
        <dbReference type="Proteomes" id="UP000596742"/>
    </source>
</evidence>
<name>A0A8B6CA20_MYTGA</name>
<keyword evidence="1" id="KW-0472">Membrane</keyword>
<dbReference type="AlphaFoldDB" id="A0A8B6CA20"/>